<dbReference type="SUPFAM" id="SSF51735">
    <property type="entry name" value="NAD(P)-binding Rossmann-fold domains"/>
    <property type="match status" value="1"/>
</dbReference>
<keyword evidence="1" id="KW-0732">Signal</keyword>
<dbReference type="InterPro" id="IPR036291">
    <property type="entry name" value="NAD(P)-bd_dom_sf"/>
</dbReference>
<dbReference type="PROSITE" id="PS51257">
    <property type="entry name" value="PROKAR_LIPOPROTEIN"/>
    <property type="match status" value="1"/>
</dbReference>
<dbReference type="Proteomes" id="UP001054902">
    <property type="component" value="Unassembled WGS sequence"/>
</dbReference>
<sequence length="184" mass="20261">MNLRRSFRHYATFSLLFIIACKAAFGIDAQSASYEKVQKKPTVMLFGSNGAVGSNVLSALLKETISETTDESFWNEIILVGRRFPSTEESKLIKTVSITSLKDIDKNEDELSSIQDTTLDACVIALGVGSPQDMTLSYWHSVEIDMIGSITRLCVQKGAKYISLLSSIDAEVNPVSITVKELEK</sequence>
<proteinExistence type="predicted"/>
<evidence type="ECO:0008006" key="4">
    <source>
        <dbReference type="Google" id="ProtNLM"/>
    </source>
</evidence>
<dbReference type="EMBL" id="BLLK01000049">
    <property type="protein sequence ID" value="GFH55487.1"/>
    <property type="molecule type" value="Genomic_DNA"/>
</dbReference>
<name>A0AAD3H9E1_9STRA</name>
<dbReference type="AlphaFoldDB" id="A0AAD3H9E1"/>
<keyword evidence="3" id="KW-1185">Reference proteome</keyword>
<protein>
    <recommendedName>
        <fullName evidence="4">NAD(P)-binding domain-containing protein</fullName>
    </recommendedName>
</protein>
<comment type="caution">
    <text evidence="2">The sequence shown here is derived from an EMBL/GenBank/DDBJ whole genome shotgun (WGS) entry which is preliminary data.</text>
</comment>
<feature type="signal peptide" evidence="1">
    <location>
        <begin position="1"/>
        <end position="23"/>
    </location>
</feature>
<evidence type="ECO:0000313" key="2">
    <source>
        <dbReference type="EMBL" id="GFH55487.1"/>
    </source>
</evidence>
<dbReference type="Gene3D" id="3.40.50.720">
    <property type="entry name" value="NAD(P)-binding Rossmann-like Domain"/>
    <property type="match status" value="1"/>
</dbReference>
<evidence type="ECO:0000313" key="3">
    <source>
        <dbReference type="Proteomes" id="UP001054902"/>
    </source>
</evidence>
<gene>
    <name evidence="2" type="ORF">CTEN210_11963</name>
</gene>
<evidence type="ECO:0000256" key="1">
    <source>
        <dbReference type="SAM" id="SignalP"/>
    </source>
</evidence>
<organism evidence="2 3">
    <name type="scientific">Chaetoceros tenuissimus</name>
    <dbReference type="NCBI Taxonomy" id="426638"/>
    <lineage>
        <taxon>Eukaryota</taxon>
        <taxon>Sar</taxon>
        <taxon>Stramenopiles</taxon>
        <taxon>Ochrophyta</taxon>
        <taxon>Bacillariophyta</taxon>
        <taxon>Coscinodiscophyceae</taxon>
        <taxon>Chaetocerotophycidae</taxon>
        <taxon>Chaetocerotales</taxon>
        <taxon>Chaetocerotaceae</taxon>
        <taxon>Chaetoceros</taxon>
    </lineage>
</organism>
<accession>A0AAD3H9E1</accession>
<reference evidence="2 3" key="1">
    <citation type="journal article" date="2021" name="Sci. Rep.">
        <title>The genome of the diatom Chaetoceros tenuissimus carries an ancient integrated fragment of an extant virus.</title>
        <authorList>
            <person name="Hongo Y."/>
            <person name="Kimura K."/>
            <person name="Takaki Y."/>
            <person name="Yoshida Y."/>
            <person name="Baba S."/>
            <person name="Kobayashi G."/>
            <person name="Nagasaki K."/>
            <person name="Hano T."/>
            <person name="Tomaru Y."/>
        </authorList>
    </citation>
    <scope>NUCLEOTIDE SEQUENCE [LARGE SCALE GENOMIC DNA]</scope>
    <source>
        <strain evidence="2 3">NIES-3715</strain>
    </source>
</reference>
<feature type="chain" id="PRO_5042102089" description="NAD(P)-binding domain-containing protein" evidence="1">
    <location>
        <begin position="24"/>
        <end position="184"/>
    </location>
</feature>